<evidence type="ECO:0008006" key="4">
    <source>
        <dbReference type="Google" id="ProtNLM"/>
    </source>
</evidence>
<comment type="caution">
    <text evidence="2">The sequence shown here is derived from an EMBL/GenBank/DDBJ whole genome shotgun (WGS) entry which is preliminary data.</text>
</comment>
<protein>
    <recommendedName>
        <fullName evidence="4">XRE family transcriptional regulator</fullName>
    </recommendedName>
</protein>
<dbReference type="Proteomes" id="UP001320843">
    <property type="component" value="Unassembled WGS sequence"/>
</dbReference>
<dbReference type="RefSeq" id="WP_267082266.1">
    <property type="nucleotide sequence ID" value="NZ_CP099530.1"/>
</dbReference>
<gene>
    <name evidence="2" type="ORF">NB700_001307</name>
</gene>
<evidence type="ECO:0000313" key="3">
    <source>
        <dbReference type="Proteomes" id="UP001320843"/>
    </source>
</evidence>
<keyword evidence="3" id="KW-1185">Reference proteome</keyword>
<accession>A0ABT3DTQ7</accession>
<proteinExistence type="predicted"/>
<evidence type="ECO:0000256" key="1">
    <source>
        <dbReference type="SAM" id="MobiDB-lite"/>
    </source>
</evidence>
<reference evidence="2 3" key="1">
    <citation type="submission" date="2022-06" db="EMBL/GenBank/DDBJ databases">
        <title>Dynamics of rice microbiomes reveals core vertical transmitted seed endophytes.</title>
        <authorList>
            <person name="Liao K."/>
            <person name="Zhang X."/>
        </authorList>
    </citation>
    <scope>NUCLEOTIDE SEQUENCE [LARGE SCALE GENOMIC DNA]</scope>
    <source>
        <strain evidence="2 3">YT10-10-1</strain>
    </source>
</reference>
<sequence>MNSPDQKAVYRRARLRQWIDERFHGVQADFVRATGINQGELSLLLKDKSFGEKRAASIEKKAGMPPGYLEGGVFTPSPELLSRAHLALVARGSYNLADLNDARAFSDAYVAAAAEQLNAFQRMESGLSYDEMVQEELRKKVEQAPGQDAATSGAVGKVSTR</sequence>
<name>A0ABT3DTQ7_9XANT</name>
<organism evidence="2 3">
    <name type="scientific">Xanthomonas sacchari</name>
    <dbReference type="NCBI Taxonomy" id="56458"/>
    <lineage>
        <taxon>Bacteria</taxon>
        <taxon>Pseudomonadati</taxon>
        <taxon>Pseudomonadota</taxon>
        <taxon>Gammaproteobacteria</taxon>
        <taxon>Lysobacterales</taxon>
        <taxon>Lysobacteraceae</taxon>
        <taxon>Xanthomonas</taxon>
    </lineage>
</organism>
<feature type="region of interest" description="Disordered" evidence="1">
    <location>
        <begin position="140"/>
        <end position="161"/>
    </location>
</feature>
<dbReference type="EMBL" id="JANFWR010000007">
    <property type="protein sequence ID" value="MCW0398751.1"/>
    <property type="molecule type" value="Genomic_DNA"/>
</dbReference>
<evidence type="ECO:0000313" key="2">
    <source>
        <dbReference type="EMBL" id="MCW0398751.1"/>
    </source>
</evidence>